<sequence>MAEILRSSNLHFFLARAEQARAEADAATLDHVRERSLRSEAAWNALAAKAERSEKFREQEAIRKAEAGLTS</sequence>
<comment type="caution">
    <text evidence="1">The sequence shown here is derived from an EMBL/GenBank/DDBJ whole genome shotgun (WGS) entry which is preliminary data.</text>
</comment>
<evidence type="ECO:0008006" key="3">
    <source>
        <dbReference type="Google" id="ProtNLM"/>
    </source>
</evidence>
<dbReference type="EMBL" id="JAMGBE010000001">
    <property type="protein sequence ID" value="MCL6728999.1"/>
    <property type="molecule type" value="Genomic_DNA"/>
</dbReference>
<reference evidence="1" key="1">
    <citation type="submission" date="2022-05" db="EMBL/GenBank/DDBJ databases">
        <authorList>
            <person name="Jo J.-H."/>
            <person name="Im W.-T."/>
        </authorList>
    </citation>
    <scope>NUCLEOTIDE SEQUENCE</scope>
    <source>
        <strain evidence="1">SE220</strain>
    </source>
</reference>
<proteinExistence type="predicted"/>
<organism evidence="1 2">
    <name type="scientific">Sphingomonas hankyongi</name>
    <dbReference type="NCBI Taxonomy" id="2908209"/>
    <lineage>
        <taxon>Bacteria</taxon>
        <taxon>Pseudomonadati</taxon>
        <taxon>Pseudomonadota</taxon>
        <taxon>Alphaproteobacteria</taxon>
        <taxon>Sphingomonadales</taxon>
        <taxon>Sphingomonadaceae</taxon>
        <taxon>Sphingomonas</taxon>
    </lineage>
</organism>
<keyword evidence="2" id="KW-1185">Reference proteome</keyword>
<name>A0ABT0RZH1_9SPHN</name>
<protein>
    <recommendedName>
        <fullName evidence="3">Flagellar export protein FliJ</fullName>
    </recommendedName>
</protein>
<dbReference type="RefSeq" id="WP_249830489.1">
    <property type="nucleotide sequence ID" value="NZ_JAMGBE010000001.1"/>
</dbReference>
<evidence type="ECO:0000313" key="2">
    <source>
        <dbReference type="Proteomes" id="UP001165342"/>
    </source>
</evidence>
<gene>
    <name evidence="1" type="ORF">LZ538_02880</name>
</gene>
<accession>A0ABT0RZH1</accession>
<evidence type="ECO:0000313" key="1">
    <source>
        <dbReference type="EMBL" id="MCL6728999.1"/>
    </source>
</evidence>
<dbReference type="Proteomes" id="UP001165342">
    <property type="component" value="Unassembled WGS sequence"/>
</dbReference>